<dbReference type="AlphaFoldDB" id="A0A2G1XHK2"/>
<evidence type="ECO:0000313" key="2">
    <source>
        <dbReference type="Proteomes" id="UP000222531"/>
    </source>
</evidence>
<organism evidence="1 2">
    <name type="scientific">Streptomyces cinnamoneus</name>
    <name type="common">Streptoverticillium cinnamoneum</name>
    <dbReference type="NCBI Taxonomy" id="53446"/>
    <lineage>
        <taxon>Bacteria</taxon>
        <taxon>Bacillati</taxon>
        <taxon>Actinomycetota</taxon>
        <taxon>Actinomycetes</taxon>
        <taxon>Kitasatosporales</taxon>
        <taxon>Streptomycetaceae</taxon>
        <taxon>Streptomyces</taxon>
        <taxon>Streptomyces cinnamoneus group</taxon>
    </lineage>
</organism>
<protein>
    <submittedName>
        <fullName evidence="1">Uncharacterized protein</fullName>
    </submittedName>
</protein>
<reference evidence="1 2" key="1">
    <citation type="journal article" date="2017" name="Biochemistry">
        <title>Identification of the Biosynthetic Pathway for the Antibiotic Bicyclomycin.</title>
        <authorList>
            <person name="Patteson J."/>
            <person name="Cai W."/>
            <person name="Johnson R.A."/>
            <person name="Santa Maria K."/>
            <person name="Li B."/>
        </authorList>
    </citation>
    <scope>NUCLEOTIDE SEQUENCE [LARGE SCALE GENOMIC DNA]</scope>
    <source>
        <strain evidence="1 2">ATCC 21532</strain>
    </source>
</reference>
<sequence>MAGGAKSDGRARSGGRFERVTVNLAPRSSAALEHAAMITGDTKTDTINRALQIYAMLADVVDNGGAVLVRYTPDGELERQRLFPERFDRVTTRG</sequence>
<gene>
    <name evidence="1" type="ORF">BLA24_18135</name>
</gene>
<dbReference type="OrthoDB" id="3638073at2"/>
<evidence type="ECO:0000313" key="1">
    <source>
        <dbReference type="EMBL" id="PHQ50705.1"/>
    </source>
</evidence>
<keyword evidence="2" id="KW-1185">Reference proteome</keyword>
<dbReference type="Proteomes" id="UP000222531">
    <property type="component" value="Unassembled WGS sequence"/>
</dbReference>
<name>A0A2G1XHK2_STRCJ</name>
<proteinExistence type="predicted"/>
<dbReference type="EMBL" id="NHZO01000148">
    <property type="protein sequence ID" value="PHQ50705.1"/>
    <property type="molecule type" value="Genomic_DNA"/>
</dbReference>
<comment type="caution">
    <text evidence="1">The sequence shown here is derived from an EMBL/GenBank/DDBJ whole genome shotgun (WGS) entry which is preliminary data.</text>
</comment>
<accession>A0A2G1XHK2</accession>